<gene>
    <name evidence="2" type="ORF">METD_I1339</name>
</gene>
<feature type="compositionally biased region" description="Basic and acidic residues" evidence="1">
    <location>
        <begin position="85"/>
        <end position="95"/>
    </location>
</feature>
<feature type="region of interest" description="Disordered" evidence="1">
    <location>
        <begin position="69"/>
        <end position="95"/>
    </location>
</feature>
<dbReference type="KEGG" id="mdi:METDI1339"/>
<evidence type="ECO:0000313" key="2">
    <source>
        <dbReference type="EMBL" id="CAX22948.1"/>
    </source>
</evidence>
<proteinExistence type="predicted"/>
<reference evidence="3" key="1">
    <citation type="journal article" date="2009" name="PLoS ONE">
        <title>Methylobacterium genome sequences: a reference blueprint to investigate microbial metabolism of C1 compounds from natural and industrial sources.</title>
        <authorList>
            <person name="Vuilleumier S."/>
            <person name="Chistoserdova L."/>
            <person name="Lee M.-C."/>
            <person name="Bringel F."/>
            <person name="Lajus A."/>
            <person name="Zhou Y."/>
            <person name="Gourion B."/>
            <person name="Barbe V."/>
            <person name="Chang J."/>
            <person name="Cruveiller S."/>
            <person name="Dossat C."/>
            <person name="Gillett W."/>
            <person name="Gruffaz C."/>
            <person name="Haugen E."/>
            <person name="Hourcade E."/>
            <person name="Levy R."/>
            <person name="Mangenot S."/>
            <person name="Muller E."/>
            <person name="Nadalig T."/>
            <person name="Pagni M."/>
            <person name="Penny C."/>
            <person name="Peyraud R."/>
            <person name="Robinson D.G."/>
            <person name="Roche D."/>
            <person name="Rouy Z."/>
            <person name="Saenampechek C."/>
            <person name="Salvignol G."/>
            <person name="Vallenet D."/>
            <person name="Wu Z."/>
            <person name="Marx C.J."/>
            <person name="Vorholt J.A."/>
            <person name="Olson M.V."/>
            <person name="Kaul R."/>
            <person name="Weissenbach J."/>
            <person name="Medigue C."/>
            <person name="Lidstrom M.E."/>
        </authorList>
    </citation>
    <scope>NUCLEOTIDE SEQUENCE [LARGE SCALE GENOMIC DNA]</scope>
    <source>
        <strain evidence="3">DSM 6343 / CIP 106787 / DM4</strain>
    </source>
</reference>
<dbReference type="EMBL" id="FP103042">
    <property type="protein sequence ID" value="CAX22948.1"/>
    <property type="molecule type" value="Genomic_DNA"/>
</dbReference>
<sequence length="95" mass="10302">MPRSCGQHHAAGVILQGFSAIPAGVSHPCNGGRRCARCLPRWKPMVARRSRSEVAGLTLRPQALSLWTESGTEGQEPTPRRRCRAEKAQDIGEGV</sequence>
<name>C7CF56_METED</name>
<evidence type="ECO:0000313" key="3">
    <source>
        <dbReference type="Proteomes" id="UP000008070"/>
    </source>
</evidence>
<organism evidence="2 3">
    <name type="scientific">Methylorubrum extorquens (strain DSM 6343 / CIP 106787 / DM4)</name>
    <name type="common">Methylobacterium extorquens</name>
    <dbReference type="NCBI Taxonomy" id="661410"/>
    <lineage>
        <taxon>Bacteria</taxon>
        <taxon>Pseudomonadati</taxon>
        <taxon>Pseudomonadota</taxon>
        <taxon>Alphaproteobacteria</taxon>
        <taxon>Hyphomicrobiales</taxon>
        <taxon>Methylobacteriaceae</taxon>
        <taxon>Methylorubrum</taxon>
    </lineage>
</organism>
<dbReference type="Proteomes" id="UP000008070">
    <property type="component" value="Chromosome"/>
</dbReference>
<protein>
    <submittedName>
        <fullName evidence="2">Uncharacterized protein</fullName>
    </submittedName>
</protein>
<accession>C7CF56</accession>
<evidence type="ECO:0000256" key="1">
    <source>
        <dbReference type="SAM" id="MobiDB-lite"/>
    </source>
</evidence>
<dbReference type="HOGENOM" id="CLU_2369595_0_0_5"/>
<dbReference type="AlphaFoldDB" id="C7CF56"/>